<dbReference type="HOGENOM" id="CLU_2798116_0_0_1"/>
<proteinExistence type="predicted"/>
<evidence type="ECO:0000256" key="1">
    <source>
        <dbReference type="SAM" id="MobiDB-lite"/>
    </source>
</evidence>
<reference evidence="2" key="2">
    <citation type="submission" date="2015-03" db="UniProtKB">
        <authorList>
            <consortium name="EnsemblPlants"/>
        </authorList>
    </citation>
    <scope>IDENTIFICATION</scope>
</reference>
<dbReference type="Proteomes" id="UP000026960">
    <property type="component" value="Chromosome 11"/>
</dbReference>
<reference evidence="2" key="1">
    <citation type="journal article" date="2009" name="Rice">
        <title>De Novo Next Generation Sequencing of Plant Genomes.</title>
        <authorList>
            <person name="Rounsley S."/>
            <person name="Marri P.R."/>
            <person name="Yu Y."/>
            <person name="He R."/>
            <person name="Sisneros N."/>
            <person name="Goicoechea J.L."/>
            <person name="Lee S.J."/>
            <person name="Angelova A."/>
            <person name="Kudrna D."/>
            <person name="Luo M."/>
            <person name="Affourtit J."/>
            <person name="Desany B."/>
            <person name="Knight J."/>
            <person name="Niazi F."/>
            <person name="Egholm M."/>
            <person name="Wing R.A."/>
        </authorList>
    </citation>
    <scope>NUCLEOTIDE SEQUENCE [LARGE SCALE GENOMIC DNA]</scope>
    <source>
        <strain evidence="2">cv. IRGC 105608</strain>
    </source>
</reference>
<dbReference type="EnsemblPlants" id="OBART11G03440.1">
    <property type="protein sequence ID" value="OBART11G03440.1"/>
    <property type="gene ID" value="OBART11G03440"/>
</dbReference>
<dbReference type="AlphaFoldDB" id="A0A0D3HIC5"/>
<dbReference type="Gramene" id="OBART11G03440.1">
    <property type="protein sequence ID" value="OBART11G03440.1"/>
    <property type="gene ID" value="OBART11G03440"/>
</dbReference>
<accession>A0A0D3HIC5</accession>
<keyword evidence="3" id="KW-1185">Reference proteome</keyword>
<feature type="region of interest" description="Disordered" evidence="1">
    <location>
        <begin position="32"/>
        <end position="72"/>
    </location>
</feature>
<protein>
    <submittedName>
        <fullName evidence="2">Uncharacterized protein</fullName>
    </submittedName>
</protein>
<sequence>MPSLVSVLPSPLLSPTSLAVAEPHRILLAAVADVNTPSAAQVRPAEMRGEKKKKKKKKKEREREEGLRRGEK</sequence>
<evidence type="ECO:0000313" key="3">
    <source>
        <dbReference type="Proteomes" id="UP000026960"/>
    </source>
</evidence>
<feature type="compositionally biased region" description="Basic and acidic residues" evidence="1">
    <location>
        <begin position="61"/>
        <end position="72"/>
    </location>
</feature>
<feature type="compositionally biased region" description="Basic residues" evidence="1">
    <location>
        <begin position="50"/>
        <end position="60"/>
    </location>
</feature>
<dbReference type="PaxDb" id="65489-OBART11G03440.1"/>
<evidence type="ECO:0000313" key="2">
    <source>
        <dbReference type="EnsemblPlants" id="OBART11G03440.1"/>
    </source>
</evidence>
<name>A0A0D3HIC5_9ORYZ</name>
<organism evidence="2">
    <name type="scientific">Oryza barthii</name>
    <dbReference type="NCBI Taxonomy" id="65489"/>
    <lineage>
        <taxon>Eukaryota</taxon>
        <taxon>Viridiplantae</taxon>
        <taxon>Streptophyta</taxon>
        <taxon>Embryophyta</taxon>
        <taxon>Tracheophyta</taxon>
        <taxon>Spermatophyta</taxon>
        <taxon>Magnoliopsida</taxon>
        <taxon>Liliopsida</taxon>
        <taxon>Poales</taxon>
        <taxon>Poaceae</taxon>
        <taxon>BOP clade</taxon>
        <taxon>Oryzoideae</taxon>
        <taxon>Oryzeae</taxon>
        <taxon>Oryzinae</taxon>
        <taxon>Oryza</taxon>
    </lineage>
</organism>